<evidence type="ECO:0000313" key="3">
    <source>
        <dbReference type="Proteomes" id="UP001305414"/>
    </source>
</evidence>
<dbReference type="Proteomes" id="UP001305414">
    <property type="component" value="Unassembled WGS sequence"/>
</dbReference>
<dbReference type="AlphaFoldDB" id="A0AAN7V690"/>
<reference evidence="2 3" key="1">
    <citation type="submission" date="2023-10" db="EMBL/GenBank/DDBJ databases">
        <title>Draft genome sequence of Xylaria bambusicola isolate GMP-LS, the root and basal stem rot pathogen of sugarcane in Indonesia.</title>
        <authorList>
            <person name="Selvaraj P."/>
            <person name="Muralishankar V."/>
            <person name="Muruganantham S."/>
            <person name="Sp S."/>
            <person name="Haryani S."/>
            <person name="Lau K.J.X."/>
            <person name="Naqvi N.I."/>
        </authorList>
    </citation>
    <scope>NUCLEOTIDE SEQUENCE [LARGE SCALE GENOMIC DNA]</scope>
    <source>
        <strain evidence="2">GMP-LS</strain>
    </source>
</reference>
<dbReference type="PANTHER" id="PTHR43135">
    <property type="entry name" value="ALPHA-D-RIBOSE 1-METHYLPHOSPHONATE 5-TRIPHOSPHATE DIPHOSPHATASE"/>
    <property type="match status" value="1"/>
</dbReference>
<dbReference type="PANTHER" id="PTHR43135:SF3">
    <property type="entry name" value="ALPHA-D-RIBOSE 1-METHYLPHOSPHONATE 5-TRIPHOSPHATE DIPHOSPHATASE"/>
    <property type="match status" value="1"/>
</dbReference>
<dbReference type="InterPro" id="IPR006680">
    <property type="entry name" value="Amidohydro-rel"/>
</dbReference>
<dbReference type="InterPro" id="IPR011059">
    <property type="entry name" value="Metal-dep_hydrolase_composite"/>
</dbReference>
<proteinExistence type="predicted"/>
<dbReference type="InterPro" id="IPR051781">
    <property type="entry name" value="Metallo-dep_Hydrolase"/>
</dbReference>
<dbReference type="Pfam" id="PF01979">
    <property type="entry name" value="Amidohydro_1"/>
    <property type="match status" value="1"/>
</dbReference>
<dbReference type="SUPFAM" id="SSF51556">
    <property type="entry name" value="Metallo-dependent hydrolases"/>
    <property type="match status" value="1"/>
</dbReference>
<name>A0AAN7V690_9PEZI</name>
<dbReference type="Gene3D" id="3.20.20.140">
    <property type="entry name" value="Metal-dependent hydrolases"/>
    <property type="match status" value="1"/>
</dbReference>
<dbReference type="Gene3D" id="2.30.40.10">
    <property type="entry name" value="Urease, subunit C, domain 1"/>
    <property type="match status" value="1"/>
</dbReference>
<feature type="domain" description="Amidohydrolase-related" evidence="1">
    <location>
        <begin position="15"/>
        <end position="120"/>
    </location>
</feature>
<sequence>MAAKRGLVKEVDVACRAMKEMHKRGIRVLPGGDYGFAWTPHGTYARELAHFVNLFGYTPKESLLAATALGGEMMGHPDVLGKVQPGYYADVILVDGNPLEDITIFQDSFNLHAIVINGHVHKNITTD</sequence>
<gene>
    <name evidence="2" type="ORF">RRF57_013081</name>
</gene>
<dbReference type="GO" id="GO:0016810">
    <property type="term" value="F:hydrolase activity, acting on carbon-nitrogen (but not peptide) bonds"/>
    <property type="evidence" value="ECO:0007669"/>
    <property type="project" value="InterPro"/>
</dbReference>
<organism evidence="2 3">
    <name type="scientific">Xylaria bambusicola</name>
    <dbReference type="NCBI Taxonomy" id="326684"/>
    <lineage>
        <taxon>Eukaryota</taxon>
        <taxon>Fungi</taxon>
        <taxon>Dikarya</taxon>
        <taxon>Ascomycota</taxon>
        <taxon>Pezizomycotina</taxon>
        <taxon>Sordariomycetes</taxon>
        <taxon>Xylariomycetidae</taxon>
        <taxon>Xylariales</taxon>
        <taxon>Xylariaceae</taxon>
        <taxon>Xylaria</taxon>
    </lineage>
</organism>
<evidence type="ECO:0000313" key="2">
    <source>
        <dbReference type="EMBL" id="KAK5637369.1"/>
    </source>
</evidence>
<protein>
    <recommendedName>
        <fullName evidence="1">Amidohydrolase-related domain-containing protein</fullName>
    </recommendedName>
</protein>
<keyword evidence="3" id="KW-1185">Reference proteome</keyword>
<accession>A0AAN7V690</accession>
<dbReference type="SUPFAM" id="SSF51338">
    <property type="entry name" value="Composite domain of metallo-dependent hydrolases"/>
    <property type="match status" value="1"/>
</dbReference>
<evidence type="ECO:0000259" key="1">
    <source>
        <dbReference type="Pfam" id="PF01979"/>
    </source>
</evidence>
<dbReference type="EMBL" id="JAWHQM010000112">
    <property type="protein sequence ID" value="KAK5637369.1"/>
    <property type="molecule type" value="Genomic_DNA"/>
</dbReference>
<dbReference type="InterPro" id="IPR032466">
    <property type="entry name" value="Metal_Hydrolase"/>
</dbReference>
<comment type="caution">
    <text evidence="2">The sequence shown here is derived from an EMBL/GenBank/DDBJ whole genome shotgun (WGS) entry which is preliminary data.</text>
</comment>